<dbReference type="EMBL" id="FNIX01000003">
    <property type="protein sequence ID" value="SDO68282.1"/>
    <property type="molecule type" value="Genomic_DNA"/>
</dbReference>
<sequence>MAGFHRADRSRRRADGANAGLVVLDRALGEGACFRLGLPSSDQV</sequence>
<keyword evidence="2" id="KW-1185">Reference proteome</keyword>
<name>A0A1H0LJF3_9PSEU</name>
<accession>A0A1H0LJF3</accession>
<reference evidence="2" key="1">
    <citation type="submission" date="2016-10" db="EMBL/GenBank/DDBJ databases">
        <authorList>
            <person name="Varghese N."/>
            <person name="Submissions S."/>
        </authorList>
    </citation>
    <scope>NUCLEOTIDE SEQUENCE [LARGE SCALE GENOMIC DNA]</scope>
    <source>
        <strain evidence="2">CGMCC 4.6609</strain>
    </source>
</reference>
<organism evidence="1 2">
    <name type="scientific">Lentzea jiangxiensis</name>
    <dbReference type="NCBI Taxonomy" id="641025"/>
    <lineage>
        <taxon>Bacteria</taxon>
        <taxon>Bacillati</taxon>
        <taxon>Actinomycetota</taxon>
        <taxon>Actinomycetes</taxon>
        <taxon>Pseudonocardiales</taxon>
        <taxon>Pseudonocardiaceae</taxon>
        <taxon>Lentzea</taxon>
    </lineage>
</organism>
<dbReference type="STRING" id="641025.SAMN05421507_103341"/>
<gene>
    <name evidence="1" type="ORF">SAMN05421507_103341</name>
</gene>
<evidence type="ECO:0000313" key="1">
    <source>
        <dbReference type="EMBL" id="SDO68282.1"/>
    </source>
</evidence>
<dbReference type="Proteomes" id="UP000199691">
    <property type="component" value="Unassembled WGS sequence"/>
</dbReference>
<dbReference type="AlphaFoldDB" id="A0A1H0LJF3"/>
<protein>
    <submittedName>
        <fullName evidence="1">Uncharacterized protein</fullName>
    </submittedName>
</protein>
<evidence type="ECO:0000313" key="2">
    <source>
        <dbReference type="Proteomes" id="UP000199691"/>
    </source>
</evidence>
<proteinExistence type="predicted"/>